<gene>
    <name evidence="2" type="ORF">N5I32_13175</name>
</gene>
<keyword evidence="1" id="KW-1133">Transmembrane helix</keyword>
<dbReference type="Pfam" id="PF07330">
    <property type="entry name" value="DUF1467"/>
    <property type="match status" value="1"/>
</dbReference>
<protein>
    <submittedName>
        <fullName evidence="2">DUF1467 family protein</fullName>
    </submittedName>
</protein>
<keyword evidence="1" id="KW-0472">Membrane</keyword>
<evidence type="ECO:0000256" key="1">
    <source>
        <dbReference type="SAM" id="Phobius"/>
    </source>
</evidence>
<dbReference type="RefSeq" id="WP_261496337.1">
    <property type="nucleotide sequence ID" value="NZ_JAOCQF010000002.1"/>
</dbReference>
<sequence length="95" mass="10212">MNLTGGIVLFAVIWFLVFYIVLQIRPGSQAEAGEVTPGTPASAPTDAKILRKAKITTLVTIVLWSVIAGIILSGWITIHDLDWFGRLNPPAPASN</sequence>
<feature type="transmembrane region" description="Helical" evidence="1">
    <location>
        <begin position="58"/>
        <end position="78"/>
    </location>
</feature>
<evidence type="ECO:0000313" key="3">
    <source>
        <dbReference type="Proteomes" id="UP001205601"/>
    </source>
</evidence>
<proteinExistence type="predicted"/>
<keyword evidence="3" id="KW-1185">Reference proteome</keyword>
<evidence type="ECO:0000313" key="2">
    <source>
        <dbReference type="EMBL" id="MCT8330474.1"/>
    </source>
</evidence>
<dbReference type="EMBL" id="JAOCQF010000002">
    <property type="protein sequence ID" value="MCT8330474.1"/>
    <property type="molecule type" value="Genomic_DNA"/>
</dbReference>
<organism evidence="2 3">
    <name type="scientific">Albidovulum sediminis</name>
    <dbReference type="NCBI Taxonomy" id="3066345"/>
    <lineage>
        <taxon>Bacteria</taxon>
        <taxon>Pseudomonadati</taxon>
        <taxon>Pseudomonadota</taxon>
        <taxon>Alphaproteobacteria</taxon>
        <taxon>Rhodobacterales</taxon>
        <taxon>Paracoccaceae</taxon>
        <taxon>Albidovulum</taxon>
    </lineage>
</organism>
<dbReference type="Proteomes" id="UP001205601">
    <property type="component" value="Unassembled WGS sequence"/>
</dbReference>
<accession>A0ABT2NNL1</accession>
<comment type="caution">
    <text evidence="2">The sequence shown here is derived from an EMBL/GenBank/DDBJ whole genome shotgun (WGS) entry which is preliminary data.</text>
</comment>
<keyword evidence="1" id="KW-0812">Transmembrane</keyword>
<reference evidence="3" key="1">
    <citation type="submission" date="2023-07" db="EMBL/GenBank/DDBJ databases">
        <title>Defluviimonas sediminis sp. nov., isolated from mangrove sediment.</title>
        <authorList>
            <person name="Liu L."/>
            <person name="Li J."/>
            <person name="Huang Y."/>
            <person name="Pan J."/>
            <person name="Li M."/>
        </authorList>
    </citation>
    <scope>NUCLEOTIDE SEQUENCE [LARGE SCALE GENOMIC DNA]</scope>
    <source>
        <strain evidence="3">FT324</strain>
    </source>
</reference>
<name>A0ABT2NNL1_9RHOB</name>
<feature type="transmembrane region" description="Helical" evidence="1">
    <location>
        <begin position="6"/>
        <end position="22"/>
    </location>
</feature>
<dbReference type="InterPro" id="IPR009935">
    <property type="entry name" value="DUF1467"/>
</dbReference>